<protein>
    <submittedName>
        <fullName evidence="1">Uncharacterized protein</fullName>
    </submittedName>
</protein>
<name>A0A0J9S2Y4_PLAVI</name>
<evidence type="ECO:0000313" key="2">
    <source>
        <dbReference type="Proteomes" id="UP000053562"/>
    </source>
</evidence>
<dbReference type="Proteomes" id="UP000053562">
    <property type="component" value="Unassembled WGS sequence"/>
</dbReference>
<organism evidence="1 2">
    <name type="scientific">Plasmodium vivax India VII</name>
    <dbReference type="NCBI Taxonomy" id="1077284"/>
    <lineage>
        <taxon>Eukaryota</taxon>
        <taxon>Sar</taxon>
        <taxon>Alveolata</taxon>
        <taxon>Apicomplexa</taxon>
        <taxon>Aconoidasida</taxon>
        <taxon>Haemosporida</taxon>
        <taxon>Plasmodiidae</taxon>
        <taxon>Plasmodium</taxon>
        <taxon>Plasmodium (Plasmodium)</taxon>
    </lineage>
</organism>
<evidence type="ECO:0000313" key="1">
    <source>
        <dbReference type="EMBL" id="KMZ77151.1"/>
    </source>
</evidence>
<gene>
    <name evidence="1" type="ORF">PVIIG_06372</name>
</gene>
<sequence>MKIALLDIFQDNMQNIKDKLILESDSTILPLRKFVCKCVKIYNTMNELYCLNGDTPSEKHRTTCLKLYLFKESYNHFLTKIGGLYPNIPSLDDKVDYPHVLEIEIVN</sequence>
<dbReference type="EMBL" id="KQ234490">
    <property type="protein sequence ID" value="KMZ77151.1"/>
    <property type="molecule type" value="Genomic_DNA"/>
</dbReference>
<accession>A0A0J9S2Y4</accession>
<proteinExistence type="predicted"/>
<dbReference type="AlphaFoldDB" id="A0A0J9S2Y4"/>
<reference evidence="1 2" key="1">
    <citation type="submission" date="2011-08" db="EMBL/GenBank/DDBJ databases">
        <title>The Genome Sequence of Plasmodium vivax India VII.</title>
        <authorList>
            <consortium name="The Broad Institute Genome Sequencing Platform"/>
            <consortium name="The Broad Institute Genome Sequencing Center for Infectious Disease"/>
            <person name="Neafsey D."/>
            <person name="Carlton J."/>
            <person name="Barnwell J."/>
            <person name="Collins W."/>
            <person name="Escalante A."/>
            <person name="Mullikin J."/>
            <person name="Saul A."/>
            <person name="Guigo R."/>
            <person name="Camara F."/>
            <person name="Young S.K."/>
            <person name="Zeng Q."/>
            <person name="Gargeya S."/>
            <person name="Fitzgerald M."/>
            <person name="Haas B."/>
            <person name="Abouelleil A."/>
            <person name="Alvarado L."/>
            <person name="Arachchi H.M."/>
            <person name="Berlin A."/>
            <person name="Brown A."/>
            <person name="Chapman S.B."/>
            <person name="Chen Z."/>
            <person name="Dunbar C."/>
            <person name="Freedman E."/>
            <person name="Gearin G."/>
            <person name="Gellesch M."/>
            <person name="Goldberg J."/>
            <person name="Griggs A."/>
            <person name="Gujja S."/>
            <person name="Heiman D."/>
            <person name="Howarth C."/>
            <person name="Larson L."/>
            <person name="Lui A."/>
            <person name="MacDonald P.J.P."/>
            <person name="Montmayeur A."/>
            <person name="Murphy C."/>
            <person name="Neiman D."/>
            <person name="Pearson M."/>
            <person name="Priest M."/>
            <person name="Roberts A."/>
            <person name="Saif S."/>
            <person name="Shea T."/>
            <person name="Shenoy N."/>
            <person name="Sisk P."/>
            <person name="Stolte C."/>
            <person name="Sykes S."/>
            <person name="Wortman J."/>
            <person name="Nusbaum C."/>
            <person name="Birren B."/>
        </authorList>
    </citation>
    <scope>NUCLEOTIDE SEQUENCE [LARGE SCALE GENOMIC DNA]</scope>
    <source>
        <strain evidence="1 2">India VII</strain>
    </source>
</reference>